<keyword evidence="3" id="KW-1185">Reference proteome</keyword>
<reference evidence="1" key="3">
    <citation type="submission" date="2020-06" db="EMBL/GenBank/DDBJ databases">
        <title>Helianthus annuus Genome sequencing and assembly Release 2.</title>
        <authorList>
            <person name="Gouzy J."/>
            <person name="Langlade N."/>
            <person name="Munos S."/>
        </authorList>
    </citation>
    <scope>NUCLEOTIDE SEQUENCE</scope>
    <source>
        <tissue evidence="1">Leaves</tissue>
    </source>
</reference>
<dbReference type="Gene3D" id="1.20.58.760">
    <property type="entry name" value="Peptidase M41"/>
    <property type="match status" value="1"/>
</dbReference>
<sequence>MNLSVGGGRVEEALRMVDRQLSKGNFKLSLSLLRHPSPPALFRFAAAKQVPRRVSSVEQLHLSVTETSTLHSLLDAILHSIQLSNLFTSGQDNDDIVQHKQVVQHEAGHFLVGYLLGVLPKHYTFSTMEDKTADAHVKFLGFEFLKELEDVALSNKNSHEIKAGHRARKRKLSSTVLSKFACVIVGGLVAEHLAFGNSKGHYGDVEKLNRVLKWQRLTEDEANNLTRWAVLNTLTILHRHTKARSKLAEALLHGRSIGNCIHVIEANLNHPI</sequence>
<evidence type="ECO:0000313" key="3">
    <source>
        <dbReference type="Proteomes" id="UP000215914"/>
    </source>
</evidence>
<proteinExistence type="predicted"/>
<dbReference type="STRING" id="4232.A0A251T519"/>
<protein>
    <submittedName>
        <fullName evidence="1">Peptidase M41</fullName>
    </submittedName>
</protein>
<organism evidence="2 3">
    <name type="scientific">Helianthus annuus</name>
    <name type="common">Common sunflower</name>
    <dbReference type="NCBI Taxonomy" id="4232"/>
    <lineage>
        <taxon>Eukaryota</taxon>
        <taxon>Viridiplantae</taxon>
        <taxon>Streptophyta</taxon>
        <taxon>Embryophyta</taxon>
        <taxon>Tracheophyta</taxon>
        <taxon>Spermatophyta</taxon>
        <taxon>Magnoliopsida</taxon>
        <taxon>eudicotyledons</taxon>
        <taxon>Gunneridae</taxon>
        <taxon>Pentapetalae</taxon>
        <taxon>asterids</taxon>
        <taxon>campanulids</taxon>
        <taxon>Asterales</taxon>
        <taxon>Asteraceae</taxon>
        <taxon>Asteroideae</taxon>
        <taxon>Heliantheae alliance</taxon>
        <taxon>Heliantheae</taxon>
        <taxon>Helianthus</taxon>
    </lineage>
</organism>
<name>A0A251T519_HELAN</name>
<accession>A0A251T519</accession>
<evidence type="ECO:0000313" key="1">
    <source>
        <dbReference type="EMBL" id="KAF5779299.1"/>
    </source>
</evidence>
<dbReference type="EMBL" id="MNCJ02000327">
    <property type="protein sequence ID" value="KAF5779299.1"/>
    <property type="molecule type" value="Genomic_DNA"/>
</dbReference>
<gene>
    <name evidence="2" type="ORF">HannXRQ_Chr12g0379821</name>
    <name evidence="1" type="ORF">HanXRQr2_Chr12g0557741</name>
</gene>
<reference evidence="2" key="2">
    <citation type="submission" date="2017-02" db="EMBL/GenBank/DDBJ databases">
        <title>Sunflower complete genome.</title>
        <authorList>
            <person name="Langlade N."/>
            <person name="Munos S."/>
        </authorList>
    </citation>
    <scope>NUCLEOTIDE SEQUENCE [LARGE SCALE GENOMIC DNA]</scope>
    <source>
        <tissue evidence="2">Leaves</tissue>
    </source>
</reference>
<dbReference type="OMA" id="GRSIGNC"/>
<dbReference type="AlphaFoldDB" id="A0A251T519"/>
<dbReference type="Proteomes" id="UP000215914">
    <property type="component" value="Chromosome 12"/>
</dbReference>
<dbReference type="PANTHER" id="PTHR33471:SF4">
    <property type="entry name" value="T22H22.11 PROTEIN"/>
    <property type="match status" value="1"/>
</dbReference>
<dbReference type="OrthoDB" id="66620at2759"/>
<dbReference type="Gramene" id="mRNA:HanXRQr2_Chr12g0557741">
    <property type="protein sequence ID" value="mRNA:HanXRQr2_Chr12g0557741"/>
    <property type="gene ID" value="HanXRQr2_Chr12g0557741"/>
</dbReference>
<reference evidence="1 3" key="1">
    <citation type="journal article" date="2017" name="Nature">
        <title>The sunflower genome provides insights into oil metabolism, flowering and Asterid evolution.</title>
        <authorList>
            <person name="Badouin H."/>
            <person name="Gouzy J."/>
            <person name="Grassa C.J."/>
            <person name="Murat F."/>
            <person name="Staton S.E."/>
            <person name="Cottret L."/>
            <person name="Lelandais-Briere C."/>
            <person name="Owens G.L."/>
            <person name="Carrere S."/>
            <person name="Mayjonade B."/>
            <person name="Legrand L."/>
            <person name="Gill N."/>
            <person name="Kane N.C."/>
            <person name="Bowers J.E."/>
            <person name="Hubner S."/>
            <person name="Bellec A."/>
            <person name="Berard A."/>
            <person name="Berges H."/>
            <person name="Blanchet N."/>
            <person name="Boniface M.C."/>
            <person name="Brunel D."/>
            <person name="Catrice O."/>
            <person name="Chaidir N."/>
            <person name="Claudel C."/>
            <person name="Donnadieu C."/>
            <person name="Faraut T."/>
            <person name="Fievet G."/>
            <person name="Helmstetter N."/>
            <person name="King M."/>
            <person name="Knapp S.J."/>
            <person name="Lai Z."/>
            <person name="Le Paslier M.C."/>
            <person name="Lippi Y."/>
            <person name="Lorenzon L."/>
            <person name="Mandel J.R."/>
            <person name="Marage G."/>
            <person name="Marchand G."/>
            <person name="Marquand E."/>
            <person name="Bret-Mestries E."/>
            <person name="Morien E."/>
            <person name="Nambeesan S."/>
            <person name="Nguyen T."/>
            <person name="Pegot-Espagnet P."/>
            <person name="Pouilly N."/>
            <person name="Raftis F."/>
            <person name="Sallet E."/>
            <person name="Schiex T."/>
            <person name="Thomas J."/>
            <person name="Vandecasteele C."/>
            <person name="Vares D."/>
            <person name="Vear F."/>
            <person name="Vautrin S."/>
            <person name="Crespi M."/>
            <person name="Mangin B."/>
            <person name="Burke J.M."/>
            <person name="Salse J."/>
            <person name="Munos S."/>
            <person name="Vincourt P."/>
            <person name="Rieseberg L.H."/>
            <person name="Langlade N.B."/>
        </authorList>
    </citation>
    <scope>NUCLEOTIDE SEQUENCE [LARGE SCALE GENOMIC DNA]</scope>
    <source>
        <strain evidence="3">cv. SF193</strain>
        <tissue evidence="1">Leaves</tissue>
    </source>
</reference>
<evidence type="ECO:0000313" key="2">
    <source>
        <dbReference type="EMBL" id="OTG05994.1"/>
    </source>
</evidence>
<dbReference type="GO" id="GO:0004222">
    <property type="term" value="F:metalloendopeptidase activity"/>
    <property type="evidence" value="ECO:0007669"/>
    <property type="project" value="InterPro"/>
</dbReference>
<dbReference type="InterPro" id="IPR037219">
    <property type="entry name" value="Peptidase_M41-like"/>
</dbReference>
<dbReference type="EMBL" id="CM007901">
    <property type="protein sequence ID" value="OTG05994.1"/>
    <property type="molecule type" value="Genomic_DNA"/>
</dbReference>
<dbReference type="PANTHER" id="PTHR33471">
    <property type="entry name" value="ATP-DEPENDENT ZINC METALLOPROTEASE-RELATED"/>
    <property type="match status" value="1"/>
</dbReference>
<dbReference type="GO" id="GO:0006508">
    <property type="term" value="P:proteolysis"/>
    <property type="evidence" value="ECO:0007669"/>
    <property type="project" value="InterPro"/>
</dbReference>
<dbReference type="GO" id="GO:0005524">
    <property type="term" value="F:ATP binding"/>
    <property type="evidence" value="ECO:0007669"/>
    <property type="project" value="InterPro"/>
</dbReference>
<dbReference type="InParanoid" id="A0A251T519"/>
<dbReference type="SUPFAM" id="SSF140990">
    <property type="entry name" value="FtsH protease domain-like"/>
    <property type="match status" value="1"/>
</dbReference>
<dbReference type="GO" id="GO:0004176">
    <property type="term" value="F:ATP-dependent peptidase activity"/>
    <property type="evidence" value="ECO:0007669"/>
    <property type="project" value="InterPro"/>
</dbReference>